<protein>
    <recommendedName>
        <fullName evidence="1">Large ribosomal subunit protein uL2 RNA-binding domain-containing protein</fullName>
    </recommendedName>
</protein>
<accession>A0A2I1G895</accession>
<keyword evidence="3" id="KW-1185">Reference proteome</keyword>
<dbReference type="VEuPathDB" id="FungiDB:RhiirFUN_018286"/>
<organism evidence="2 3">
    <name type="scientific">Rhizophagus irregularis</name>
    <dbReference type="NCBI Taxonomy" id="588596"/>
    <lineage>
        <taxon>Eukaryota</taxon>
        <taxon>Fungi</taxon>
        <taxon>Fungi incertae sedis</taxon>
        <taxon>Mucoromycota</taxon>
        <taxon>Glomeromycotina</taxon>
        <taxon>Glomeromycetes</taxon>
        <taxon>Glomerales</taxon>
        <taxon>Glomeraceae</taxon>
        <taxon>Rhizophagus</taxon>
    </lineage>
</organism>
<gene>
    <name evidence="2" type="ORF">RhiirA4_456742</name>
</gene>
<proteinExistence type="predicted"/>
<dbReference type="AlphaFoldDB" id="A0A2I1G895"/>
<dbReference type="InterPro" id="IPR022666">
    <property type="entry name" value="Ribosomal_uL2_RNA-bd_dom"/>
</dbReference>
<dbReference type="VEuPathDB" id="FungiDB:RhiirA1_531235"/>
<evidence type="ECO:0000313" key="3">
    <source>
        <dbReference type="Proteomes" id="UP000234323"/>
    </source>
</evidence>
<dbReference type="VEuPathDB" id="FungiDB:FUN_000899"/>
<evidence type="ECO:0000313" key="2">
    <source>
        <dbReference type="EMBL" id="PKY42854.1"/>
    </source>
</evidence>
<comment type="caution">
    <text evidence="2">The sequence shown here is derived from an EMBL/GenBank/DDBJ whole genome shotgun (WGS) entry which is preliminary data.</text>
</comment>
<evidence type="ECO:0000259" key="1">
    <source>
        <dbReference type="Pfam" id="PF00181"/>
    </source>
</evidence>
<dbReference type="Gene3D" id="2.40.50.140">
    <property type="entry name" value="Nucleic acid-binding proteins"/>
    <property type="match status" value="1"/>
</dbReference>
<dbReference type="Pfam" id="PF00181">
    <property type="entry name" value="Ribosomal_L2_N"/>
    <property type="match status" value="1"/>
</dbReference>
<dbReference type="Proteomes" id="UP000234323">
    <property type="component" value="Unassembled WGS sequence"/>
</dbReference>
<dbReference type="EMBL" id="LLXI01000222">
    <property type="protein sequence ID" value="PKY42854.1"/>
    <property type="molecule type" value="Genomic_DNA"/>
</dbReference>
<feature type="domain" description="Large ribosomal subunit protein uL2 RNA-binding" evidence="1">
    <location>
        <begin position="37"/>
        <end position="68"/>
    </location>
</feature>
<sequence length="72" mass="8722">MFTTEFLFAQQPIIQLSFCHQLMLFQIGHTLALPKNQLRIRVIDFYRWDPSPHEVIRIEYDSNRSSHLKYNQ</sequence>
<dbReference type="InterPro" id="IPR012340">
    <property type="entry name" value="NA-bd_OB-fold"/>
</dbReference>
<reference evidence="2 3" key="1">
    <citation type="submission" date="2015-10" db="EMBL/GenBank/DDBJ databases">
        <title>Genome analyses suggest a sexual origin of heterokaryosis in a supposedly ancient asexual fungus.</title>
        <authorList>
            <person name="Ropars J."/>
            <person name="Sedzielewska K."/>
            <person name="Noel J."/>
            <person name="Charron P."/>
            <person name="Farinelli L."/>
            <person name="Marton T."/>
            <person name="Kruger M."/>
            <person name="Pelin A."/>
            <person name="Brachmann A."/>
            <person name="Corradi N."/>
        </authorList>
    </citation>
    <scope>NUCLEOTIDE SEQUENCE [LARGE SCALE GENOMIC DNA]</scope>
    <source>
        <strain evidence="2 3">A4</strain>
    </source>
</reference>
<name>A0A2I1G895_9GLOM</name>